<evidence type="ECO:0000256" key="2">
    <source>
        <dbReference type="ARBA" id="ARBA00022679"/>
    </source>
</evidence>
<evidence type="ECO:0000313" key="9">
    <source>
        <dbReference type="Proteomes" id="UP000241769"/>
    </source>
</evidence>
<dbReference type="Proteomes" id="UP000241769">
    <property type="component" value="Unassembled WGS sequence"/>
</dbReference>
<name>A0A2P6N2Q5_9EUKA</name>
<keyword evidence="3" id="KW-0547">Nucleotide-binding</keyword>
<proteinExistence type="predicted"/>
<organism evidence="8 9">
    <name type="scientific">Planoprotostelium fungivorum</name>
    <dbReference type="NCBI Taxonomy" id="1890364"/>
    <lineage>
        <taxon>Eukaryota</taxon>
        <taxon>Amoebozoa</taxon>
        <taxon>Evosea</taxon>
        <taxon>Variosea</taxon>
        <taxon>Cavosteliida</taxon>
        <taxon>Cavosteliaceae</taxon>
        <taxon>Planoprotostelium</taxon>
    </lineage>
</organism>
<dbReference type="SUPFAM" id="SSF56112">
    <property type="entry name" value="Protein kinase-like (PK-like)"/>
    <property type="match status" value="1"/>
</dbReference>
<evidence type="ECO:0000256" key="5">
    <source>
        <dbReference type="ARBA" id="ARBA00022840"/>
    </source>
</evidence>
<dbReference type="PROSITE" id="PS50011">
    <property type="entry name" value="PROTEIN_KINASE_DOM"/>
    <property type="match status" value="1"/>
</dbReference>
<accession>A0A2P6N2Q5</accession>
<keyword evidence="4" id="KW-0418">Kinase</keyword>
<dbReference type="PANTHER" id="PTHR24346:SF82">
    <property type="entry name" value="KP78A-RELATED"/>
    <property type="match status" value="1"/>
</dbReference>
<evidence type="ECO:0000256" key="3">
    <source>
        <dbReference type="ARBA" id="ARBA00022741"/>
    </source>
</evidence>
<dbReference type="InterPro" id="IPR000719">
    <property type="entry name" value="Prot_kinase_dom"/>
</dbReference>
<evidence type="ECO:0000256" key="1">
    <source>
        <dbReference type="ARBA" id="ARBA00022527"/>
    </source>
</evidence>
<dbReference type="GO" id="GO:0005737">
    <property type="term" value="C:cytoplasm"/>
    <property type="evidence" value="ECO:0007669"/>
    <property type="project" value="TreeGrafter"/>
</dbReference>
<keyword evidence="2" id="KW-0808">Transferase</keyword>
<keyword evidence="9" id="KW-1185">Reference proteome</keyword>
<dbReference type="GO" id="GO:0005524">
    <property type="term" value="F:ATP binding"/>
    <property type="evidence" value="ECO:0007669"/>
    <property type="project" value="UniProtKB-KW"/>
</dbReference>
<keyword evidence="1" id="KW-0723">Serine/threonine-protein kinase</keyword>
<gene>
    <name evidence="8" type="ORF">PROFUN_13978</name>
</gene>
<sequence length="442" mass="50665">MSAYLRRIASFYFFSLTIPPILSTQGSEAAVDVFKVKSNRGVVVVLWNTVVLLPSDVPRINMPKPLSGFTVNQFEVIQLLLFGPWLIQFHKHQDEPESTHTEPFIDVLFVSLMNPFLGKDEELQARENPLKSNFQTPPPCGMSQSTSLSGKEEITAANTKMNSLSSTRQSRSYSVTSTISTSNYSSLSLARSEKRNSHNFVIKHITKNEDTVTMIKNEVEAGKKLKHDNIVRFVESYDDGDRTNIVLEYVNGCNLWEYMNMTKWQSMEESKAKRMFRGLAKAIKHTHRKDIAHLDIKLENIRVTPRGDLILIDFGLCQRKTQELCNQFGGTDEYAAPEVRLRIPFMAPKADVWCAGMVLYIMLMGVMPFNTNQLNEWINGDQEVKLEWTIKKGTELPSQSARELVTSMLKMDPAERPDMNQVLKHLWLKPEKRSFFRVFSRR</sequence>
<dbReference type="GO" id="GO:0004674">
    <property type="term" value="F:protein serine/threonine kinase activity"/>
    <property type="evidence" value="ECO:0007669"/>
    <property type="project" value="UniProtKB-KW"/>
</dbReference>
<dbReference type="GO" id="GO:0035556">
    <property type="term" value="P:intracellular signal transduction"/>
    <property type="evidence" value="ECO:0007669"/>
    <property type="project" value="TreeGrafter"/>
</dbReference>
<keyword evidence="6" id="KW-0732">Signal</keyword>
<evidence type="ECO:0000256" key="6">
    <source>
        <dbReference type="SAM" id="SignalP"/>
    </source>
</evidence>
<dbReference type="InterPro" id="IPR011009">
    <property type="entry name" value="Kinase-like_dom_sf"/>
</dbReference>
<dbReference type="EMBL" id="MDYQ01000235">
    <property type="protein sequence ID" value="PRP78225.1"/>
    <property type="molecule type" value="Genomic_DNA"/>
</dbReference>
<feature type="domain" description="Protein kinase" evidence="7">
    <location>
        <begin position="173"/>
        <end position="428"/>
    </location>
</feature>
<feature type="chain" id="PRO_5015184607" description="Protein kinase domain-containing protein" evidence="6">
    <location>
        <begin position="24"/>
        <end position="442"/>
    </location>
</feature>
<protein>
    <recommendedName>
        <fullName evidence="7">Protein kinase domain-containing protein</fullName>
    </recommendedName>
</protein>
<reference evidence="8 9" key="1">
    <citation type="journal article" date="2018" name="Genome Biol. Evol.">
        <title>Multiple Roots of Fruiting Body Formation in Amoebozoa.</title>
        <authorList>
            <person name="Hillmann F."/>
            <person name="Forbes G."/>
            <person name="Novohradska S."/>
            <person name="Ferling I."/>
            <person name="Riege K."/>
            <person name="Groth M."/>
            <person name="Westermann M."/>
            <person name="Marz M."/>
            <person name="Spaller T."/>
            <person name="Winckler T."/>
            <person name="Schaap P."/>
            <person name="Glockner G."/>
        </authorList>
    </citation>
    <scope>NUCLEOTIDE SEQUENCE [LARGE SCALE GENOMIC DNA]</scope>
    <source>
        <strain evidence="8 9">Jena</strain>
    </source>
</reference>
<dbReference type="Gene3D" id="1.10.510.10">
    <property type="entry name" value="Transferase(Phosphotransferase) domain 1"/>
    <property type="match status" value="1"/>
</dbReference>
<dbReference type="OrthoDB" id="63267at2759"/>
<keyword evidence="5" id="KW-0067">ATP-binding</keyword>
<dbReference type="InParanoid" id="A0A2P6N2Q5"/>
<comment type="caution">
    <text evidence="8">The sequence shown here is derived from an EMBL/GenBank/DDBJ whole genome shotgun (WGS) entry which is preliminary data.</text>
</comment>
<evidence type="ECO:0000313" key="8">
    <source>
        <dbReference type="EMBL" id="PRP78225.1"/>
    </source>
</evidence>
<evidence type="ECO:0000259" key="7">
    <source>
        <dbReference type="PROSITE" id="PS50011"/>
    </source>
</evidence>
<dbReference type="AlphaFoldDB" id="A0A2P6N2Q5"/>
<dbReference type="PANTHER" id="PTHR24346">
    <property type="entry name" value="MAP/MICROTUBULE AFFINITY-REGULATING KINASE"/>
    <property type="match status" value="1"/>
</dbReference>
<evidence type="ECO:0000256" key="4">
    <source>
        <dbReference type="ARBA" id="ARBA00022777"/>
    </source>
</evidence>
<feature type="signal peptide" evidence="6">
    <location>
        <begin position="1"/>
        <end position="23"/>
    </location>
</feature>
<dbReference type="STRING" id="1890364.A0A2P6N2Q5"/>
<dbReference type="SMART" id="SM00220">
    <property type="entry name" value="S_TKc"/>
    <property type="match status" value="1"/>
</dbReference>
<dbReference type="Pfam" id="PF00069">
    <property type="entry name" value="Pkinase"/>
    <property type="match status" value="1"/>
</dbReference>